<evidence type="ECO:0000313" key="6">
    <source>
        <dbReference type="Proteomes" id="UP001516464"/>
    </source>
</evidence>
<keyword evidence="1 3" id="KW-0547">Nucleotide-binding</keyword>
<dbReference type="PANTHER" id="PTHR23074">
    <property type="entry name" value="AAA DOMAIN-CONTAINING"/>
    <property type="match status" value="1"/>
</dbReference>
<gene>
    <name evidence="5" type="primary">VPS4</name>
    <name evidence="5" type="ORF">TCON_0763</name>
</gene>
<keyword evidence="2 3" id="KW-0067">ATP-binding</keyword>
<keyword evidence="6" id="KW-1185">Reference proteome</keyword>
<evidence type="ECO:0000256" key="2">
    <source>
        <dbReference type="ARBA" id="ARBA00022840"/>
    </source>
</evidence>
<evidence type="ECO:0000256" key="1">
    <source>
        <dbReference type="ARBA" id="ARBA00022741"/>
    </source>
</evidence>
<dbReference type="PANTHER" id="PTHR23074:SF83">
    <property type="entry name" value="VACUOLAR PROTEIN SORTING-ASSOCIATED PROTEIN 4A"/>
    <property type="match status" value="1"/>
</dbReference>
<dbReference type="SMART" id="SM00382">
    <property type="entry name" value="AAA"/>
    <property type="match status" value="1"/>
</dbReference>
<dbReference type="InterPro" id="IPR050304">
    <property type="entry name" value="MT-severing_AAA_ATPase"/>
</dbReference>
<protein>
    <submittedName>
        <fullName evidence="5">Vacuolar protein sorting-associated protein 4</fullName>
    </submittedName>
</protein>
<evidence type="ECO:0000259" key="4">
    <source>
        <dbReference type="SMART" id="SM00382"/>
    </source>
</evidence>
<dbReference type="Pfam" id="PF00004">
    <property type="entry name" value="AAA"/>
    <property type="match status" value="1"/>
</dbReference>
<dbReference type="SUPFAM" id="SSF52540">
    <property type="entry name" value="P-loop containing nucleoside triphosphate hydrolases"/>
    <property type="match status" value="1"/>
</dbReference>
<dbReference type="Gene3D" id="1.10.8.60">
    <property type="match status" value="1"/>
</dbReference>
<reference evidence="5 6" key="1">
    <citation type="submission" date="2019-01" db="EMBL/GenBank/DDBJ databases">
        <title>Genomes sequencing and comparative genomics of infectious freshwater microsporidia, Cucumispora dikerogammari and Thelohania contejeani.</title>
        <authorList>
            <person name="Cormier A."/>
            <person name="Giraud I."/>
            <person name="Wattier R."/>
            <person name="Teixeira M."/>
            <person name="Grandjean F."/>
            <person name="Rigaud T."/>
            <person name="Cordaux R."/>
        </authorList>
    </citation>
    <scope>NUCLEOTIDE SEQUENCE [LARGE SCALE GENOMIC DNA]</scope>
    <source>
        <strain evidence="5">T1</strain>
        <tissue evidence="5">Spores</tissue>
    </source>
</reference>
<dbReference type="Pfam" id="PF09336">
    <property type="entry name" value="Vps4_C"/>
    <property type="match status" value="1"/>
</dbReference>
<dbReference type="InterPro" id="IPR015415">
    <property type="entry name" value="Spast_Vps4_C"/>
</dbReference>
<comment type="similarity">
    <text evidence="3">Belongs to the AAA ATPase family.</text>
</comment>
<organism evidence="5 6">
    <name type="scientific">Astathelohania contejeani</name>
    <dbReference type="NCBI Taxonomy" id="164912"/>
    <lineage>
        <taxon>Eukaryota</taxon>
        <taxon>Fungi</taxon>
        <taxon>Fungi incertae sedis</taxon>
        <taxon>Microsporidia</taxon>
        <taxon>Astathelohaniidae</taxon>
        <taxon>Astathelohania</taxon>
    </lineage>
</organism>
<evidence type="ECO:0000256" key="3">
    <source>
        <dbReference type="RuleBase" id="RU003651"/>
    </source>
</evidence>
<comment type="caution">
    <text evidence="5">The sequence shown here is derived from an EMBL/GenBank/DDBJ whole genome shotgun (WGS) entry which is preliminary data.</text>
</comment>
<dbReference type="Gene3D" id="3.40.50.300">
    <property type="entry name" value="P-loop containing nucleotide triphosphate hydrolases"/>
    <property type="match status" value="1"/>
</dbReference>
<dbReference type="InterPro" id="IPR003593">
    <property type="entry name" value="AAA+_ATPase"/>
</dbReference>
<sequence length="396" mass="45390">MEIPLKLIQKIFTENDRNTKKKLAIEASDKIIDFLLANRNVSTYTSIKSLLIKMVEYIESFNNTLSPVLNRDVLDGFVKVEKEDEKVADFVFVEKRGNFNEIVGLDSVKKAFEDAIKLPLDHPELFIGNRRPPTGILLYGPPGTGKTYVVSSLLSLHPDLKLIHASSSDLFSKYQGESEKKIKTLFENACASKPCLIFIDEIDFLCKDRNDSSNECSTRIKSELLIRMSEISHTQGVILIGATNLPWDLDPAFIRRFQKRIYMSLPTSEARKEILKFYLDKNRNNLSDEDYDTMAMMTDNFSNSDLKVLSERMLCIAIDDLRSGNAFIKRDGKWELAYNLYEENVINCKFSDIKGEFREPMVTIDHFITALGTCKSSIDVNSLKRYEEWTNKYGEN</sequence>
<evidence type="ECO:0000313" key="5">
    <source>
        <dbReference type="EMBL" id="KAF7684047.1"/>
    </source>
</evidence>
<dbReference type="InterPro" id="IPR027417">
    <property type="entry name" value="P-loop_NTPase"/>
</dbReference>
<dbReference type="InterPro" id="IPR003959">
    <property type="entry name" value="ATPase_AAA_core"/>
</dbReference>
<proteinExistence type="inferred from homology"/>
<name>A0ABQ7I0U6_9MICR</name>
<dbReference type="EMBL" id="SBIQ01000032">
    <property type="protein sequence ID" value="KAF7684047.1"/>
    <property type="molecule type" value="Genomic_DNA"/>
</dbReference>
<accession>A0ABQ7I0U6</accession>
<feature type="domain" description="AAA+ ATPase" evidence="4">
    <location>
        <begin position="132"/>
        <end position="267"/>
    </location>
</feature>
<dbReference type="InterPro" id="IPR003960">
    <property type="entry name" value="ATPase_AAA_CS"/>
</dbReference>
<dbReference type="PROSITE" id="PS00674">
    <property type="entry name" value="AAA"/>
    <property type="match status" value="1"/>
</dbReference>
<dbReference type="Proteomes" id="UP001516464">
    <property type="component" value="Unassembled WGS sequence"/>
</dbReference>